<dbReference type="AlphaFoldDB" id="A0A8B6GZH9"/>
<protein>
    <submittedName>
        <fullName evidence="1">Uncharacterized protein</fullName>
    </submittedName>
</protein>
<gene>
    <name evidence="1" type="ORF">MGAL_10B021168</name>
</gene>
<evidence type="ECO:0000313" key="2">
    <source>
        <dbReference type="Proteomes" id="UP000596742"/>
    </source>
</evidence>
<comment type="caution">
    <text evidence="1">The sequence shown here is derived from an EMBL/GenBank/DDBJ whole genome shotgun (WGS) entry which is preliminary data.</text>
</comment>
<reference evidence="1" key="1">
    <citation type="submission" date="2018-11" db="EMBL/GenBank/DDBJ databases">
        <authorList>
            <person name="Alioto T."/>
            <person name="Alioto T."/>
        </authorList>
    </citation>
    <scope>NUCLEOTIDE SEQUENCE</scope>
</reference>
<evidence type="ECO:0000313" key="1">
    <source>
        <dbReference type="EMBL" id="VDI71409.1"/>
    </source>
</evidence>
<proteinExistence type="predicted"/>
<dbReference type="Proteomes" id="UP000596742">
    <property type="component" value="Unassembled WGS sequence"/>
</dbReference>
<sequence>MHLSQQSQDILLKTATAPVIYNNQEVEYLVNDISYKNTAIDNEKGQSTAEVPWKHDHLDDIPSGMTVAKRRPENTSQWLVQSRSYLNQFEETLQGSNLLPRPPEKTHPQLLESTSHIDTGQEFITHNENYRLVKLPCVPEETSTNGLRNKL</sequence>
<accession>A0A8B6GZH9</accession>
<dbReference type="EMBL" id="UYJE01009228">
    <property type="protein sequence ID" value="VDI71409.1"/>
    <property type="molecule type" value="Genomic_DNA"/>
</dbReference>
<name>A0A8B6GZH9_MYTGA</name>
<keyword evidence="2" id="KW-1185">Reference proteome</keyword>
<dbReference type="OrthoDB" id="6752769at2759"/>
<organism evidence="1 2">
    <name type="scientific">Mytilus galloprovincialis</name>
    <name type="common">Mediterranean mussel</name>
    <dbReference type="NCBI Taxonomy" id="29158"/>
    <lineage>
        <taxon>Eukaryota</taxon>
        <taxon>Metazoa</taxon>
        <taxon>Spiralia</taxon>
        <taxon>Lophotrochozoa</taxon>
        <taxon>Mollusca</taxon>
        <taxon>Bivalvia</taxon>
        <taxon>Autobranchia</taxon>
        <taxon>Pteriomorphia</taxon>
        <taxon>Mytilida</taxon>
        <taxon>Mytiloidea</taxon>
        <taxon>Mytilidae</taxon>
        <taxon>Mytilinae</taxon>
        <taxon>Mytilus</taxon>
    </lineage>
</organism>